<dbReference type="GO" id="GO:0030570">
    <property type="term" value="F:pectate lyase activity"/>
    <property type="evidence" value="ECO:0007669"/>
    <property type="project" value="InterPro"/>
</dbReference>
<feature type="domain" description="Pectate lyase" evidence="4">
    <location>
        <begin position="64"/>
        <end position="275"/>
    </location>
</feature>
<keyword evidence="6" id="KW-1185">Reference proteome</keyword>
<accession>A0A1R1QX17</accession>
<feature type="chain" id="PRO_5043149234" evidence="3">
    <location>
        <begin position="25"/>
        <end position="338"/>
    </location>
</feature>
<feature type="signal peptide" evidence="3">
    <location>
        <begin position="1"/>
        <end position="24"/>
    </location>
</feature>
<sequence length="338" mass="36788">MKKIISLMFIFVLGVIGALTPAVSAEAAASAKVSPLADFGLKGFASLNGGTTGGEGGQTVTVTTGDQIIAALKNKSSNTPLKIYVNGTITTSNTSASKIDIKDVSDVSIVGSGTKGEFKGIGIKVWRAENVIIRNLKIHEVASGDKDAISIEGPSSNIWVDHNELYHSLNVDKDHYDGLFDVKKDAKYITFSWNYAHDAWKSMLMGSSDSDNNNRTITFHHNWFENLNSRVPAFRFGEGHLYNNYYSNIIESGVNSRMGARLKIENNLFENAKDPIVAWYSSSPGYWDVSNNKFVNSTGSMPTSSTTTYNPPYSYSLDNVDNVKSIVMQNAGVGKINP</sequence>
<evidence type="ECO:0000256" key="1">
    <source>
        <dbReference type="ARBA" id="ARBA00023239"/>
    </source>
</evidence>
<dbReference type="AlphaFoldDB" id="A0A1R1QX17"/>
<organism evidence="5 6">
    <name type="scientific">Bacillus swezeyi</name>
    <dbReference type="NCBI Taxonomy" id="1925020"/>
    <lineage>
        <taxon>Bacteria</taxon>
        <taxon>Bacillati</taxon>
        <taxon>Bacillota</taxon>
        <taxon>Bacilli</taxon>
        <taxon>Bacillales</taxon>
        <taxon>Bacillaceae</taxon>
        <taxon>Bacillus</taxon>
    </lineage>
</organism>
<name>A0A1R1QX17_9BACI</name>
<dbReference type="InterPro" id="IPR045032">
    <property type="entry name" value="PEL"/>
</dbReference>
<gene>
    <name evidence="5" type="ORF">BW143_03870</name>
</gene>
<dbReference type="InterPro" id="IPR002022">
    <property type="entry name" value="Pec_lyase"/>
</dbReference>
<keyword evidence="2" id="KW-0964">Secreted</keyword>
<dbReference type="SUPFAM" id="SSF51126">
    <property type="entry name" value="Pectin lyase-like"/>
    <property type="match status" value="1"/>
</dbReference>
<keyword evidence="2" id="KW-0119">Carbohydrate metabolism</keyword>
<comment type="caution">
    <text evidence="5">The sequence shown here is derived from an EMBL/GenBank/DDBJ whole genome shotgun (WGS) entry which is preliminary data.</text>
</comment>
<reference evidence="5 6" key="1">
    <citation type="submission" date="2017-01" db="EMBL/GenBank/DDBJ databases">
        <title>Bacillus phylogenomics.</title>
        <authorList>
            <person name="Dunlap C."/>
        </authorList>
    </citation>
    <scope>NUCLEOTIDE SEQUENCE [LARGE SCALE GENOMIC DNA]</scope>
    <source>
        <strain evidence="5 6">NRRL B-41282</strain>
    </source>
</reference>
<keyword evidence="1 2" id="KW-0456">Lyase</keyword>
<evidence type="ECO:0000313" key="5">
    <source>
        <dbReference type="EMBL" id="OMI09185.1"/>
    </source>
</evidence>
<comment type="similarity">
    <text evidence="2">Belongs to the polysaccharide lyase 1 family.</text>
</comment>
<proteinExistence type="inferred from homology"/>
<dbReference type="SMART" id="SM00656">
    <property type="entry name" value="Amb_all"/>
    <property type="match status" value="1"/>
</dbReference>
<dbReference type="InterPro" id="IPR011050">
    <property type="entry name" value="Pectin_lyase_fold/virulence"/>
</dbReference>
<dbReference type="PANTHER" id="PTHR31683:SF18">
    <property type="entry name" value="PECTATE LYASE 21-RELATED"/>
    <property type="match status" value="1"/>
</dbReference>
<evidence type="ECO:0000256" key="2">
    <source>
        <dbReference type="RuleBase" id="RU361173"/>
    </source>
</evidence>
<dbReference type="Pfam" id="PF00544">
    <property type="entry name" value="Pectate_lyase_4"/>
    <property type="match status" value="1"/>
</dbReference>
<keyword evidence="2" id="KW-0624">Polysaccharide degradation</keyword>
<comment type="subcellular location">
    <subcellularLocation>
        <location evidence="2">Secreted</location>
    </subcellularLocation>
</comment>
<accession>A0A1R1S1M4</accession>
<dbReference type="GO" id="GO:0000272">
    <property type="term" value="P:polysaccharide catabolic process"/>
    <property type="evidence" value="ECO:0007669"/>
    <property type="project" value="UniProtKB-KW"/>
</dbReference>
<dbReference type="PANTHER" id="PTHR31683">
    <property type="entry name" value="PECTATE LYASE 18-RELATED"/>
    <property type="match status" value="1"/>
</dbReference>
<dbReference type="RefSeq" id="WP_076759680.1">
    <property type="nucleotide sequence ID" value="NZ_JARMMH010000011.1"/>
</dbReference>
<dbReference type="InterPro" id="IPR012334">
    <property type="entry name" value="Pectin_lyas_fold"/>
</dbReference>
<evidence type="ECO:0000256" key="3">
    <source>
        <dbReference type="SAM" id="SignalP"/>
    </source>
</evidence>
<dbReference type="EMBL" id="MTJL01000005">
    <property type="protein sequence ID" value="OMI09185.1"/>
    <property type="molecule type" value="Genomic_DNA"/>
</dbReference>
<protein>
    <submittedName>
        <fullName evidence="5">Pectate lyase</fullName>
    </submittedName>
</protein>
<evidence type="ECO:0000259" key="4">
    <source>
        <dbReference type="SMART" id="SM00656"/>
    </source>
</evidence>
<dbReference type="Proteomes" id="UP000187367">
    <property type="component" value="Unassembled WGS sequence"/>
</dbReference>
<evidence type="ECO:0000313" key="6">
    <source>
        <dbReference type="Proteomes" id="UP000187367"/>
    </source>
</evidence>
<dbReference type="GO" id="GO:0005576">
    <property type="term" value="C:extracellular region"/>
    <property type="evidence" value="ECO:0007669"/>
    <property type="project" value="UniProtKB-SubCell"/>
</dbReference>
<keyword evidence="3" id="KW-0732">Signal</keyword>
<dbReference type="Gene3D" id="2.160.20.10">
    <property type="entry name" value="Single-stranded right-handed beta-helix, Pectin lyase-like"/>
    <property type="match status" value="1"/>
</dbReference>
<dbReference type="OrthoDB" id="148600at2"/>